<dbReference type="Proteomes" id="UP001168146">
    <property type="component" value="Unassembled WGS sequence"/>
</dbReference>
<evidence type="ECO:0000313" key="3">
    <source>
        <dbReference type="Proteomes" id="UP001168146"/>
    </source>
</evidence>
<evidence type="ECO:0000256" key="1">
    <source>
        <dbReference type="SAM" id="MobiDB-lite"/>
    </source>
</evidence>
<protein>
    <submittedName>
        <fullName evidence="2">Uncharacterized protein</fullName>
    </submittedName>
</protein>
<gene>
    <name evidence="2" type="ORF">LTR82_016950</name>
</gene>
<accession>A0AAN6J150</accession>
<feature type="compositionally biased region" description="Polar residues" evidence="1">
    <location>
        <begin position="18"/>
        <end position="39"/>
    </location>
</feature>
<evidence type="ECO:0000313" key="2">
    <source>
        <dbReference type="EMBL" id="KAK0305045.1"/>
    </source>
</evidence>
<feature type="region of interest" description="Disordered" evidence="1">
    <location>
        <begin position="1"/>
        <end position="40"/>
    </location>
</feature>
<name>A0AAN6J150_9PEZI</name>
<organism evidence="2 3">
    <name type="scientific">Friedmanniomyces endolithicus</name>
    <dbReference type="NCBI Taxonomy" id="329885"/>
    <lineage>
        <taxon>Eukaryota</taxon>
        <taxon>Fungi</taxon>
        <taxon>Dikarya</taxon>
        <taxon>Ascomycota</taxon>
        <taxon>Pezizomycotina</taxon>
        <taxon>Dothideomycetes</taxon>
        <taxon>Dothideomycetidae</taxon>
        <taxon>Mycosphaerellales</taxon>
        <taxon>Teratosphaeriaceae</taxon>
        <taxon>Friedmanniomyces</taxon>
    </lineage>
</organism>
<dbReference type="AlphaFoldDB" id="A0AAN6J150"/>
<proteinExistence type="predicted"/>
<comment type="caution">
    <text evidence="2">The sequence shown here is derived from an EMBL/GenBank/DDBJ whole genome shotgun (WGS) entry which is preliminary data.</text>
</comment>
<dbReference type="EMBL" id="JASUXU010000119">
    <property type="protein sequence ID" value="KAK0305045.1"/>
    <property type="molecule type" value="Genomic_DNA"/>
</dbReference>
<sequence length="75" mass="8054">MALVLTEGDSRFLPDNATRANDNSNSQAPSTPQPTNTPINEAVILPTTGKALWRKIPRTDICRNVQACCANGTTN</sequence>
<reference evidence="2" key="1">
    <citation type="submission" date="2021-12" db="EMBL/GenBank/DDBJ databases">
        <title>Black yeast isolated from Biological Soil Crust.</title>
        <authorList>
            <person name="Kurbessoian T."/>
        </authorList>
    </citation>
    <scope>NUCLEOTIDE SEQUENCE</scope>
    <source>
        <strain evidence="2">CCFEE 5208</strain>
    </source>
</reference>